<name>A0A1H1KDW0_9BURK</name>
<protein>
    <submittedName>
        <fullName evidence="1">Uncharacterized protein</fullName>
    </submittedName>
</protein>
<keyword evidence="2" id="KW-1185">Reference proteome</keyword>
<evidence type="ECO:0000313" key="2">
    <source>
        <dbReference type="Proteomes" id="UP000199365"/>
    </source>
</evidence>
<dbReference type="STRING" id="157910.SAMN05445850_7210"/>
<dbReference type="Proteomes" id="UP000199365">
    <property type="component" value="Unassembled WGS sequence"/>
</dbReference>
<dbReference type="AlphaFoldDB" id="A0A1H1KDW0"/>
<gene>
    <name evidence="1" type="ORF">SAMN05445850_7210</name>
</gene>
<reference evidence="2" key="1">
    <citation type="submission" date="2016-10" db="EMBL/GenBank/DDBJ databases">
        <authorList>
            <person name="Varghese N."/>
            <person name="Submissions S."/>
        </authorList>
    </citation>
    <scope>NUCLEOTIDE SEQUENCE [LARGE SCALE GENOMIC DNA]</scope>
    <source>
        <strain evidence="2">DUS833</strain>
    </source>
</reference>
<organism evidence="1 2">
    <name type="scientific">Paraburkholderia tuberum</name>
    <dbReference type="NCBI Taxonomy" id="157910"/>
    <lineage>
        <taxon>Bacteria</taxon>
        <taxon>Pseudomonadati</taxon>
        <taxon>Pseudomonadota</taxon>
        <taxon>Betaproteobacteria</taxon>
        <taxon>Burkholderiales</taxon>
        <taxon>Burkholderiaceae</taxon>
        <taxon>Paraburkholderia</taxon>
    </lineage>
</organism>
<sequence length="66" mass="7491">MRTFRCLDVGMRTGPVSNVPQSICNQQMRFTCWPGTDIQQAATGSPERASANRRLRFNRLDTRAAF</sequence>
<accession>A0A1H1KDW0</accession>
<proteinExistence type="predicted"/>
<evidence type="ECO:0000313" key="1">
    <source>
        <dbReference type="EMBL" id="SDR60237.1"/>
    </source>
</evidence>
<dbReference type="EMBL" id="FNKX01000003">
    <property type="protein sequence ID" value="SDR60237.1"/>
    <property type="molecule type" value="Genomic_DNA"/>
</dbReference>